<keyword evidence="1" id="KW-0805">Transcription regulation</keyword>
<dbReference type="InterPro" id="IPR000524">
    <property type="entry name" value="Tscrpt_reg_HTH_GntR"/>
</dbReference>
<dbReference type="SMART" id="SM00895">
    <property type="entry name" value="FCD"/>
    <property type="match status" value="1"/>
</dbReference>
<protein>
    <submittedName>
        <fullName evidence="5">GntR family transcriptional regulator</fullName>
    </submittedName>
</protein>
<gene>
    <name evidence="5" type="ORF">GCM10023175_02390</name>
</gene>
<dbReference type="PANTHER" id="PTHR43537:SF5">
    <property type="entry name" value="UXU OPERON TRANSCRIPTIONAL REGULATOR"/>
    <property type="match status" value="1"/>
</dbReference>
<dbReference type="PROSITE" id="PS50949">
    <property type="entry name" value="HTH_GNTR"/>
    <property type="match status" value="1"/>
</dbReference>
<evidence type="ECO:0000313" key="5">
    <source>
        <dbReference type="EMBL" id="GAA4536057.1"/>
    </source>
</evidence>
<keyword evidence="2" id="KW-0238">DNA-binding</keyword>
<reference evidence="6" key="1">
    <citation type="journal article" date="2019" name="Int. J. Syst. Evol. Microbiol.">
        <title>The Global Catalogue of Microorganisms (GCM) 10K type strain sequencing project: providing services to taxonomists for standard genome sequencing and annotation.</title>
        <authorList>
            <consortium name="The Broad Institute Genomics Platform"/>
            <consortium name="The Broad Institute Genome Sequencing Center for Infectious Disease"/>
            <person name="Wu L."/>
            <person name="Ma J."/>
        </authorList>
    </citation>
    <scope>NUCLEOTIDE SEQUENCE [LARGE SCALE GENOMIC DNA]</scope>
    <source>
        <strain evidence="6">JCM 17906</strain>
    </source>
</reference>
<feature type="domain" description="HTH gntR-type" evidence="4">
    <location>
        <begin position="30"/>
        <end position="97"/>
    </location>
</feature>
<dbReference type="EMBL" id="BAABGT010000004">
    <property type="protein sequence ID" value="GAA4536057.1"/>
    <property type="molecule type" value="Genomic_DNA"/>
</dbReference>
<evidence type="ECO:0000256" key="1">
    <source>
        <dbReference type="ARBA" id="ARBA00023015"/>
    </source>
</evidence>
<accession>A0ABP8RDV7</accession>
<dbReference type="InterPro" id="IPR036388">
    <property type="entry name" value="WH-like_DNA-bd_sf"/>
</dbReference>
<keyword evidence="3" id="KW-0804">Transcription</keyword>
<keyword evidence="6" id="KW-1185">Reference proteome</keyword>
<dbReference type="Gene3D" id="1.20.120.530">
    <property type="entry name" value="GntR ligand-binding domain-like"/>
    <property type="match status" value="1"/>
</dbReference>
<dbReference type="InterPro" id="IPR008920">
    <property type="entry name" value="TF_FadR/GntR_C"/>
</dbReference>
<evidence type="ECO:0000256" key="2">
    <source>
        <dbReference type="ARBA" id="ARBA00023125"/>
    </source>
</evidence>
<dbReference type="InterPro" id="IPR036390">
    <property type="entry name" value="WH_DNA-bd_sf"/>
</dbReference>
<dbReference type="InterPro" id="IPR011711">
    <property type="entry name" value="GntR_C"/>
</dbReference>
<dbReference type="PRINTS" id="PR00035">
    <property type="entry name" value="HTHGNTR"/>
</dbReference>
<name>A0ABP8RDV7_9PSEU</name>
<evidence type="ECO:0000256" key="3">
    <source>
        <dbReference type="ARBA" id="ARBA00023163"/>
    </source>
</evidence>
<dbReference type="Pfam" id="PF07729">
    <property type="entry name" value="FCD"/>
    <property type="match status" value="1"/>
</dbReference>
<dbReference type="SMART" id="SM00345">
    <property type="entry name" value="HTH_GNTR"/>
    <property type="match status" value="1"/>
</dbReference>
<proteinExistence type="predicted"/>
<dbReference type="PANTHER" id="PTHR43537">
    <property type="entry name" value="TRANSCRIPTIONAL REGULATOR, GNTR FAMILY"/>
    <property type="match status" value="1"/>
</dbReference>
<dbReference type="Gene3D" id="1.10.10.10">
    <property type="entry name" value="Winged helix-like DNA-binding domain superfamily/Winged helix DNA-binding domain"/>
    <property type="match status" value="1"/>
</dbReference>
<dbReference type="Proteomes" id="UP001501598">
    <property type="component" value="Unassembled WGS sequence"/>
</dbReference>
<evidence type="ECO:0000259" key="4">
    <source>
        <dbReference type="PROSITE" id="PS50949"/>
    </source>
</evidence>
<evidence type="ECO:0000313" key="6">
    <source>
        <dbReference type="Proteomes" id="UP001501598"/>
    </source>
</evidence>
<dbReference type="SUPFAM" id="SSF48008">
    <property type="entry name" value="GntR ligand-binding domain-like"/>
    <property type="match status" value="1"/>
</dbReference>
<dbReference type="SUPFAM" id="SSF46785">
    <property type="entry name" value="Winged helix' DNA-binding domain"/>
    <property type="match status" value="1"/>
</dbReference>
<comment type="caution">
    <text evidence="5">The sequence shown here is derived from an EMBL/GenBank/DDBJ whole genome shotgun (WGS) entry which is preliminary data.</text>
</comment>
<dbReference type="Pfam" id="PF00392">
    <property type="entry name" value="GntR"/>
    <property type="match status" value="1"/>
</dbReference>
<dbReference type="CDD" id="cd07377">
    <property type="entry name" value="WHTH_GntR"/>
    <property type="match status" value="1"/>
</dbReference>
<sequence length="251" mass="28331">MVLPRDPRPTAREATLTVTFAGGGEDEKDEGLAQYAYRTLRQLVRSGRFQPDVLVSEQKLTEEIGVGRTPVREAVSRLAHEGLLDRLPKRGVRIRTLDIDEIRDLYDLREWMEVLCARRAVANFTEADVGRVREELARASESVEAGCSWLDYRDCDRRFHHALWVASRNQRAIDLLLSLHDAAILDPSFQKGPDMPQQGRTSIQEHKAILDAIEARDVEAAEAATIAHARSYRTALADRLFGPKHWTGDHG</sequence>
<organism evidence="5 6">
    <name type="scientific">Pseudonocardia xishanensis</name>
    <dbReference type="NCBI Taxonomy" id="630995"/>
    <lineage>
        <taxon>Bacteria</taxon>
        <taxon>Bacillati</taxon>
        <taxon>Actinomycetota</taxon>
        <taxon>Actinomycetes</taxon>
        <taxon>Pseudonocardiales</taxon>
        <taxon>Pseudonocardiaceae</taxon>
        <taxon>Pseudonocardia</taxon>
    </lineage>
</organism>